<dbReference type="RefSeq" id="XP_028155521.2">
    <property type="nucleotide sequence ID" value="XM_028299720.2"/>
</dbReference>
<dbReference type="PANTHER" id="PTHR12381">
    <property type="entry name" value="HETEROGENEOUS NUCLEAR RIBONUCLEOPROTEIN U FAMILY MEMBER"/>
    <property type="match status" value="1"/>
</dbReference>
<protein>
    <recommendedName>
        <fullName evidence="2">SAP domain-containing protein</fullName>
    </recommendedName>
</protein>
<feature type="compositionally biased region" description="Basic and acidic residues" evidence="1">
    <location>
        <begin position="475"/>
        <end position="500"/>
    </location>
</feature>
<accession>A0ABM5J0A7</accession>
<dbReference type="InterPro" id="IPR036361">
    <property type="entry name" value="SAP_dom_sf"/>
</dbReference>
<dbReference type="InterPro" id="IPR027417">
    <property type="entry name" value="P-loop_NTPase"/>
</dbReference>
<feature type="compositionally biased region" description="Low complexity" evidence="1">
    <location>
        <begin position="1142"/>
        <end position="1154"/>
    </location>
</feature>
<reference evidence="3" key="1">
    <citation type="submission" date="2025-05" db="UniProtKB">
        <authorList>
            <consortium name="EnsemblMetazoa"/>
        </authorList>
    </citation>
    <scope>IDENTIFICATION</scope>
</reference>
<feature type="compositionally biased region" description="Basic and acidic residues" evidence="1">
    <location>
        <begin position="653"/>
        <end position="707"/>
    </location>
</feature>
<feature type="compositionally biased region" description="Basic and acidic residues" evidence="1">
    <location>
        <begin position="1160"/>
        <end position="1183"/>
    </location>
</feature>
<feature type="region of interest" description="Disordered" evidence="1">
    <location>
        <begin position="1129"/>
        <end position="1201"/>
    </location>
</feature>
<feature type="compositionally biased region" description="Basic and acidic residues" evidence="1">
    <location>
        <begin position="568"/>
        <end position="581"/>
    </location>
</feature>
<feature type="compositionally biased region" description="Basic and acidic residues" evidence="1">
    <location>
        <begin position="453"/>
        <end position="468"/>
    </location>
</feature>
<dbReference type="PROSITE" id="PS50800">
    <property type="entry name" value="SAP"/>
    <property type="match status" value="1"/>
</dbReference>
<feature type="compositionally biased region" description="Polar residues" evidence="1">
    <location>
        <begin position="238"/>
        <end position="249"/>
    </location>
</feature>
<dbReference type="InterPro" id="IPR013320">
    <property type="entry name" value="ConA-like_dom_sf"/>
</dbReference>
<feature type="compositionally biased region" description="Basic and acidic residues" evidence="1">
    <location>
        <begin position="52"/>
        <end position="129"/>
    </location>
</feature>
<dbReference type="SMART" id="SM00513">
    <property type="entry name" value="SAP"/>
    <property type="match status" value="1"/>
</dbReference>
<evidence type="ECO:0000313" key="3">
    <source>
        <dbReference type="EnsemblMetazoa" id="XP_028155521.2"/>
    </source>
</evidence>
<feature type="compositionally biased region" description="Basic and acidic residues" evidence="1">
    <location>
        <begin position="415"/>
        <end position="429"/>
    </location>
</feature>
<evidence type="ECO:0000259" key="2">
    <source>
        <dbReference type="PROSITE" id="PS50800"/>
    </source>
</evidence>
<sequence length="1272" mass="141857">MSSSIEELSKLKVVDLRNELANRGLDQKGVKAVLVKRLKDAMDNEEAGSADTPKENETVEDSKPAEPVRKSRRLSSSDDRANTPEPARKSRRLSSDEKANTTLEDAKSGEPVRKSLRRVSGDEREEARSRRSTAVSEKTKLPVITEKVETPSKRKAAEAPKPATTSPKKPADEKSETPVTPEKGNTDIKPPVSVPAENKVPVSPTTRAKTPEKPAPVNKTSVSPTTQAKTPEKPAPVNKTSVSPTTQAKTPEKPAPVNKASVSPTTQAKTPEKPAPVNKAAVLPTTQAKTPEKPAPVTKSPEKLAVSQGAVKVEKPATPVKSSEKPVAKTPDKPAAQKPETVVKVEKPATPVKSPQKPVVKTPEKQAAEVKVEKPTTPVVKSPEKPVTATAKSTEKPATVTQATANKPSAVVSKANDKLSAEKTVKTQEKLQPTPKPPVEIKTEKSAAVPSKLPEKGVAAEKASKKTPETVVIKTQEKLDDALKAIEKKKASKGEEQADDKPDEENGEQADKETPMEVQEGSKSPARSDIRKSKTYENDKRSHKRRRSSNSPESKRDEKRRRGGSPSRDGRRARSPPKEDEPALDADVVQLSWFDSDLNLEVDKGTFLSAKPLNEGVFSYVWAGARATHGVSNGKVCYEVKITEKLKCDTFELERSHRDYRRERTNKSDSDEKRDERDKSCEKKENDTEKDTASENKEASLEKKEESMEVTESENAENKESAADKPPESTDKPKEPKGEENSDEKSKKETDEKSNKETDEKPNKETDEKSNKETDEKLNKETDEKPMEVDEKDDKSSEKSEATVIPTHCVRIGWSLSSSSLQLGEEKHSFGYDSSGKFVTDKKFSDYGVTFDTDAVIGAYLDITESSIILRFSVNGELQPPTEISKSEMPEDFVLYPHIVSRNYAFEVNFGEKAEPWFAVPSELTNYKFISKAENKVSGPTRPEAKSECEVLLMFGLPACGKTHWVNEHVAQNKDKKYTVIGNTTMLERMTVFGEPFKSKYKGKWRILIDRMQRCINRLLSTAPTRRRNYIIDQSNVFASAQSRKMRPFEGFKRKAVVIIVGDEEQTKRQALQEEQEGKEILDSTILGMKANMTLPETGDFIEEICYVSTEENEAKEIVKKYHEEGKAALKDERRDRDRSNYNRNQGRNYQRSGGYNQSYDRRNWQSSRRDDWKYDQRSRDYRGGSYDQRSGGHYGQGGYDRYRSGGRSDWGGNNYSGRGHSGGWNQQTFGGRSHGQSWGSQGYNSNSGQRHGGYGERNWNYHGQSNWNQKK</sequence>
<organism evidence="3 4">
    <name type="scientific">Diabrotica virgifera virgifera</name>
    <name type="common">western corn rootworm</name>
    <dbReference type="NCBI Taxonomy" id="50390"/>
    <lineage>
        <taxon>Eukaryota</taxon>
        <taxon>Metazoa</taxon>
        <taxon>Ecdysozoa</taxon>
        <taxon>Arthropoda</taxon>
        <taxon>Hexapoda</taxon>
        <taxon>Insecta</taxon>
        <taxon>Pterygota</taxon>
        <taxon>Neoptera</taxon>
        <taxon>Endopterygota</taxon>
        <taxon>Coleoptera</taxon>
        <taxon>Polyphaga</taxon>
        <taxon>Cucujiformia</taxon>
        <taxon>Chrysomeloidea</taxon>
        <taxon>Chrysomelidae</taxon>
        <taxon>Galerucinae</taxon>
        <taxon>Diabroticina</taxon>
        <taxon>Diabroticites</taxon>
        <taxon>Diabrotica</taxon>
    </lineage>
</organism>
<feature type="compositionally biased region" description="Polar residues" evidence="1">
    <location>
        <begin position="1224"/>
        <end position="1250"/>
    </location>
</feature>
<dbReference type="Gene3D" id="2.60.120.920">
    <property type="match status" value="2"/>
</dbReference>
<feature type="compositionally biased region" description="Polar residues" evidence="1">
    <location>
        <begin position="1262"/>
        <end position="1272"/>
    </location>
</feature>
<dbReference type="SUPFAM" id="SSF68906">
    <property type="entry name" value="SAP domain"/>
    <property type="match status" value="1"/>
</dbReference>
<dbReference type="Gene3D" id="1.10.720.30">
    <property type="entry name" value="SAP domain"/>
    <property type="match status" value="1"/>
</dbReference>
<feature type="compositionally biased region" description="Basic and acidic residues" evidence="1">
    <location>
        <begin position="362"/>
        <end position="374"/>
    </location>
</feature>
<dbReference type="EnsemblMetazoa" id="XM_028299720.2">
    <property type="protein sequence ID" value="XP_028155521.2"/>
    <property type="gene ID" value="LOC114349369"/>
</dbReference>
<evidence type="ECO:0000256" key="1">
    <source>
        <dbReference type="SAM" id="MobiDB-lite"/>
    </source>
</evidence>
<feature type="compositionally biased region" description="Basic and acidic residues" evidence="1">
    <location>
        <begin position="716"/>
        <end position="801"/>
    </location>
</feature>
<feature type="compositionally biased region" description="Basic and acidic residues" evidence="1">
    <location>
        <begin position="146"/>
        <end position="158"/>
    </location>
</feature>
<feature type="region of interest" description="Disordered" evidence="1">
    <location>
        <begin position="653"/>
        <end position="804"/>
    </location>
</feature>
<dbReference type="SUPFAM" id="SSF52540">
    <property type="entry name" value="P-loop containing nucleoside triphosphate hydrolases"/>
    <property type="match status" value="1"/>
</dbReference>
<name>A0ABM5J0A7_DIAVI</name>
<dbReference type="Pfam" id="PF02037">
    <property type="entry name" value="SAP"/>
    <property type="match status" value="1"/>
</dbReference>
<dbReference type="SMART" id="SM00449">
    <property type="entry name" value="SPRY"/>
    <property type="match status" value="1"/>
</dbReference>
<evidence type="ECO:0000313" key="4">
    <source>
        <dbReference type="Proteomes" id="UP001652700"/>
    </source>
</evidence>
<feature type="compositionally biased region" description="Low complexity" evidence="1">
    <location>
        <begin position="159"/>
        <end position="168"/>
    </location>
</feature>
<dbReference type="InterPro" id="IPR043136">
    <property type="entry name" value="B30.2/SPRY_sf"/>
</dbReference>
<dbReference type="PANTHER" id="PTHR12381:SF56">
    <property type="entry name" value="B30.2_SPRY DOMAIN-CONTAINING PROTEIN-RELATED"/>
    <property type="match status" value="1"/>
</dbReference>
<feature type="domain" description="SAP" evidence="2">
    <location>
        <begin position="8"/>
        <end position="42"/>
    </location>
</feature>
<feature type="compositionally biased region" description="Basic and acidic residues" evidence="1">
    <location>
        <begin position="526"/>
        <end position="540"/>
    </location>
</feature>
<feature type="region of interest" description="Disordered" evidence="1">
    <location>
        <begin position="41"/>
        <end position="585"/>
    </location>
</feature>
<dbReference type="Gene3D" id="3.40.50.300">
    <property type="entry name" value="P-loop containing nucleotide triphosphate hydrolases"/>
    <property type="match status" value="1"/>
</dbReference>
<dbReference type="InterPro" id="IPR003034">
    <property type="entry name" value="SAP_dom"/>
</dbReference>
<feature type="compositionally biased region" description="Polar residues" evidence="1">
    <location>
        <begin position="218"/>
        <end position="229"/>
    </location>
</feature>
<feature type="compositionally biased region" description="Basic and acidic residues" evidence="1">
    <location>
        <begin position="322"/>
        <end position="332"/>
    </location>
</feature>
<feature type="compositionally biased region" description="Polar residues" evidence="1">
    <location>
        <begin position="260"/>
        <end position="269"/>
    </location>
</feature>
<keyword evidence="4" id="KW-1185">Reference proteome</keyword>
<dbReference type="Pfam" id="PF13671">
    <property type="entry name" value="AAA_33"/>
    <property type="match status" value="1"/>
</dbReference>
<proteinExistence type="predicted"/>
<feature type="compositionally biased region" description="Basic and acidic residues" evidence="1">
    <location>
        <begin position="1129"/>
        <end position="1141"/>
    </location>
</feature>
<feature type="region of interest" description="Disordered" evidence="1">
    <location>
        <begin position="1219"/>
        <end position="1272"/>
    </location>
</feature>
<dbReference type="InterPro" id="IPR003877">
    <property type="entry name" value="SPRY_dom"/>
</dbReference>
<dbReference type="Proteomes" id="UP001652700">
    <property type="component" value="Unplaced"/>
</dbReference>
<dbReference type="GeneID" id="114349369"/>
<dbReference type="SUPFAM" id="SSF49899">
    <property type="entry name" value="Concanavalin A-like lectins/glucanases"/>
    <property type="match status" value="1"/>
</dbReference>